<reference evidence="2" key="2">
    <citation type="submission" date="2020-10" db="UniProtKB">
        <authorList>
            <consortium name="WormBaseParasite"/>
        </authorList>
    </citation>
    <scope>IDENTIFICATION</scope>
</reference>
<name>A0A7E4VBD3_PANRE</name>
<keyword evidence="1" id="KW-1185">Reference proteome</keyword>
<accession>A0A7E4VBD3</accession>
<dbReference type="Proteomes" id="UP000492821">
    <property type="component" value="Unassembled WGS sequence"/>
</dbReference>
<dbReference type="WBParaSite" id="Pan_g18788.t1">
    <property type="protein sequence ID" value="Pan_g18788.t1"/>
    <property type="gene ID" value="Pan_g18788"/>
</dbReference>
<reference evidence="1" key="1">
    <citation type="journal article" date="2013" name="Genetics">
        <title>The draft genome and transcriptome of Panagrellus redivivus are shaped by the harsh demands of a free-living lifestyle.</title>
        <authorList>
            <person name="Srinivasan J."/>
            <person name="Dillman A.R."/>
            <person name="Macchietto M.G."/>
            <person name="Heikkinen L."/>
            <person name="Lakso M."/>
            <person name="Fracchia K.M."/>
            <person name="Antoshechkin I."/>
            <person name="Mortazavi A."/>
            <person name="Wong G."/>
            <person name="Sternberg P.W."/>
        </authorList>
    </citation>
    <scope>NUCLEOTIDE SEQUENCE [LARGE SCALE GENOMIC DNA]</scope>
    <source>
        <strain evidence="1">MT8872</strain>
    </source>
</reference>
<protein>
    <submittedName>
        <fullName evidence="2">Nonstructural protein</fullName>
    </submittedName>
</protein>
<organism evidence="1 2">
    <name type="scientific">Panagrellus redivivus</name>
    <name type="common">Microworm</name>
    <dbReference type="NCBI Taxonomy" id="6233"/>
    <lineage>
        <taxon>Eukaryota</taxon>
        <taxon>Metazoa</taxon>
        <taxon>Ecdysozoa</taxon>
        <taxon>Nematoda</taxon>
        <taxon>Chromadorea</taxon>
        <taxon>Rhabditida</taxon>
        <taxon>Tylenchina</taxon>
        <taxon>Panagrolaimomorpha</taxon>
        <taxon>Panagrolaimoidea</taxon>
        <taxon>Panagrolaimidae</taxon>
        <taxon>Panagrellus</taxon>
    </lineage>
</organism>
<sequence length="69" mass="8116">MTFYFRKVFTRKPNDSTTQAPDVRIVERSIYWNSNTHHDAPPTYLTAMYSELPTYETVANPVEPPEYTE</sequence>
<dbReference type="AlphaFoldDB" id="A0A7E4VBD3"/>
<evidence type="ECO:0000313" key="2">
    <source>
        <dbReference type="WBParaSite" id="Pan_g18788.t1"/>
    </source>
</evidence>
<proteinExistence type="predicted"/>
<evidence type="ECO:0000313" key="1">
    <source>
        <dbReference type="Proteomes" id="UP000492821"/>
    </source>
</evidence>